<accession>A0A3Q3IIM1</accession>
<name>A0A3Q3IIM1_MONAL</name>
<keyword evidence="4 6" id="KW-1133">Transmembrane helix</keyword>
<dbReference type="STRING" id="43700.ENSMALP00000004543"/>
<evidence type="ECO:0000256" key="1">
    <source>
        <dbReference type="ARBA" id="ARBA00004141"/>
    </source>
</evidence>
<feature type="transmembrane region" description="Helical" evidence="6">
    <location>
        <begin position="7"/>
        <end position="28"/>
    </location>
</feature>
<dbReference type="Ensembl" id="ENSMALT00000004650.1">
    <property type="protein sequence ID" value="ENSMALP00000004543.1"/>
    <property type="gene ID" value="ENSMALG00000003296.1"/>
</dbReference>
<evidence type="ECO:0000313" key="8">
    <source>
        <dbReference type="Proteomes" id="UP000261600"/>
    </source>
</evidence>
<dbReference type="OrthoDB" id="9450082at2759"/>
<dbReference type="GeneID" id="109962979"/>
<keyword evidence="3 6" id="KW-0812">Transmembrane</keyword>
<feature type="transmembrane region" description="Helical" evidence="6">
    <location>
        <begin position="184"/>
        <end position="206"/>
    </location>
</feature>
<keyword evidence="8" id="KW-1185">Reference proteome</keyword>
<proteinExistence type="inferred from homology"/>
<protein>
    <recommendedName>
        <fullName evidence="9">Clarin 3</fullName>
    </recommendedName>
</protein>
<dbReference type="InterPro" id="IPR026748">
    <property type="entry name" value="Clarin"/>
</dbReference>
<dbReference type="RefSeq" id="XP_020460858.1">
    <property type="nucleotide sequence ID" value="XM_020605202.1"/>
</dbReference>
<sequence>MPSTKKSLYFLSSALVTAISVGVLGYGMSTEWATTTMKCARKELGIFNGTAVITLKLFDGVLKRFSCPTFDNTDAFQVIPMLKKIGGSSVVLHGLVVCLLALCLLFSAVSILICLYNSVSNPYQTYMGPIGIYTCSSLSACLSVVVLIIFVVNVNVTIVAEDLIKNFSGNIAMDLKDQASEMLVGYYLVIPYMVLSLCAIALIYVYDHAAYTHRREQERPTEDAPKEIMMY</sequence>
<evidence type="ECO:0000256" key="5">
    <source>
        <dbReference type="ARBA" id="ARBA00023136"/>
    </source>
</evidence>
<dbReference type="Pfam" id="PF25807">
    <property type="entry name" value="Clarin-2"/>
    <property type="match status" value="1"/>
</dbReference>
<dbReference type="AlphaFoldDB" id="A0A3Q3IIM1"/>
<feature type="transmembrane region" description="Helical" evidence="6">
    <location>
        <begin position="130"/>
        <end position="152"/>
    </location>
</feature>
<dbReference type="PANTHER" id="PTHR31548:SF3">
    <property type="entry name" value="CLARIN-3"/>
    <property type="match status" value="1"/>
</dbReference>
<dbReference type="Proteomes" id="UP000261600">
    <property type="component" value="Unplaced"/>
</dbReference>
<evidence type="ECO:0008006" key="9">
    <source>
        <dbReference type="Google" id="ProtNLM"/>
    </source>
</evidence>
<feature type="transmembrane region" description="Helical" evidence="6">
    <location>
        <begin position="90"/>
        <end position="118"/>
    </location>
</feature>
<reference evidence="7" key="2">
    <citation type="submission" date="2025-09" db="UniProtKB">
        <authorList>
            <consortium name="Ensembl"/>
        </authorList>
    </citation>
    <scope>IDENTIFICATION</scope>
</reference>
<comment type="similarity">
    <text evidence="2">Belongs to the clarin family.</text>
</comment>
<evidence type="ECO:0000313" key="7">
    <source>
        <dbReference type="Ensembl" id="ENSMALP00000004543.1"/>
    </source>
</evidence>
<evidence type="ECO:0000256" key="6">
    <source>
        <dbReference type="SAM" id="Phobius"/>
    </source>
</evidence>
<keyword evidence="5 6" id="KW-0472">Membrane</keyword>
<evidence type="ECO:0000256" key="2">
    <source>
        <dbReference type="ARBA" id="ARBA00005787"/>
    </source>
</evidence>
<reference evidence="7" key="1">
    <citation type="submission" date="2025-08" db="UniProtKB">
        <authorList>
            <consortium name="Ensembl"/>
        </authorList>
    </citation>
    <scope>IDENTIFICATION</scope>
</reference>
<dbReference type="PANTHER" id="PTHR31548">
    <property type="entry name" value="CLARIN"/>
    <property type="match status" value="1"/>
</dbReference>
<dbReference type="GO" id="GO:0016020">
    <property type="term" value="C:membrane"/>
    <property type="evidence" value="ECO:0007669"/>
    <property type="project" value="UniProtKB-SubCell"/>
</dbReference>
<comment type="subcellular location">
    <subcellularLocation>
        <location evidence="1">Membrane</location>
        <topology evidence="1">Multi-pass membrane protein</topology>
    </subcellularLocation>
</comment>
<evidence type="ECO:0000256" key="4">
    <source>
        <dbReference type="ARBA" id="ARBA00022989"/>
    </source>
</evidence>
<organism evidence="7 8">
    <name type="scientific">Monopterus albus</name>
    <name type="common">Swamp eel</name>
    <dbReference type="NCBI Taxonomy" id="43700"/>
    <lineage>
        <taxon>Eukaryota</taxon>
        <taxon>Metazoa</taxon>
        <taxon>Chordata</taxon>
        <taxon>Craniata</taxon>
        <taxon>Vertebrata</taxon>
        <taxon>Euteleostomi</taxon>
        <taxon>Actinopterygii</taxon>
        <taxon>Neopterygii</taxon>
        <taxon>Teleostei</taxon>
        <taxon>Neoteleostei</taxon>
        <taxon>Acanthomorphata</taxon>
        <taxon>Anabantaria</taxon>
        <taxon>Synbranchiformes</taxon>
        <taxon>Synbranchidae</taxon>
        <taxon>Monopterus</taxon>
    </lineage>
</organism>
<dbReference type="GO" id="GO:0007605">
    <property type="term" value="P:sensory perception of sound"/>
    <property type="evidence" value="ECO:0007669"/>
    <property type="project" value="UniProtKB-ARBA"/>
</dbReference>
<dbReference type="CTD" id="119467"/>
<evidence type="ECO:0000256" key="3">
    <source>
        <dbReference type="ARBA" id="ARBA00022692"/>
    </source>
</evidence>
<dbReference type="KEGG" id="malb:109962979"/>